<dbReference type="EMBL" id="DVNH01000026">
    <property type="protein sequence ID" value="HIU51784.1"/>
    <property type="molecule type" value="Genomic_DNA"/>
</dbReference>
<dbReference type="Gene3D" id="1.10.1510.10">
    <property type="entry name" value="Uncharacterised protein YqeY/AIM41 PF09424, N-terminal domain"/>
    <property type="match status" value="1"/>
</dbReference>
<dbReference type="InterPro" id="IPR023168">
    <property type="entry name" value="GatB_Yqey_C_2"/>
</dbReference>
<dbReference type="Gene3D" id="1.10.10.410">
    <property type="match status" value="1"/>
</dbReference>
<dbReference type="InterPro" id="IPR003789">
    <property type="entry name" value="Asn/Gln_tRNA_amidoTrase-B-like"/>
</dbReference>
<accession>A0A9D1S925</accession>
<reference evidence="1" key="2">
    <citation type="journal article" date="2021" name="PeerJ">
        <title>Extensive microbial diversity within the chicken gut microbiome revealed by metagenomics and culture.</title>
        <authorList>
            <person name="Gilroy R."/>
            <person name="Ravi A."/>
            <person name="Getino M."/>
            <person name="Pursley I."/>
            <person name="Horton D.L."/>
            <person name="Alikhan N.F."/>
            <person name="Baker D."/>
            <person name="Gharbi K."/>
            <person name="Hall N."/>
            <person name="Watson M."/>
            <person name="Adriaenssens E.M."/>
            <person name="Foster-Nyarko E."/>
            <person name="Jarju S."/>
            <person name="Secka A."/>
            <person name="Antonio M."/>
            <person name="Oren A."/>
            <person name="Chaudhuri R.R."/>
            <person name="La Ragione R."/>
            <person name="Hildebrand F."/>
            <person name="Pallen M.J."/>
        </authorList>
    </citation>
    <scope>NUCLEOTIDE SEQUENCE</scope>
    <source>
        <strain evidence="1">CHK195-15760</strain>
    </source>
</reference>
<gene>
    <name evidence="1" type="ORF">IAB70_04075</name>
</gene>
<dbReference type="Pfam" id="PF09424">
    <property type="entry name" value="YqeY"/>
    <property type="match status" value="1"/>
</dbReference>
<dbReference type="GO" id="GO:0016884">
    <property type="term" value="F:carbon-nitrogen ligase activity, with glutamine as amido-N-donor"/>
    <property type="evidence" value="ECO:0007669"/>
    <property type="project" value="InterPro"/>
</dbReference>
<organism evidence="1 2">
    <name type="scientific">Candidatus Merdicola faecigallinarum</name>
    <dbReference type="NCBI Taxonomy" id="2840862"/>
    <lineage>
        <taxon>Bacteria</taxon>
        <taxon>Bacillati</taxon>
        <taxon>Bacillota</taxon>
        <taxon>Clostridia</taxon>
        <taxon>Candidatus Merdicola</taxon>
    </lineage>
</organism>
<dbReference type="AlphaFoldDB" id="A0A9D1S925"/>
<dbReference type="Proteomes" id="UP000824093">
    <property type="component" value="Unassembled WGS sequence"/>
</dbReference>
<proteinExistence type="predicted"/>
<protein>
    <submittedName>
        <fullName evidence="1">GatB/YqeY domain-containing protein</fullName>
    </submittedName>
</protein>
<reference evidence="1" key="1">
    <citation type="submission" date="2020-10" db="EMBL/GenBank/DDBJ databases">
        <authorList>
            <person name="Gilroy R."/>
        </authorList>
    </citation>
    <scope>NUCLEOTIDE SEQUENCE</scope>
    <source>
        <strain evidence="1">CHK195-15760</strain>
    </source>
</reference>
<dbReference type="InterPro" id="IPR042184">
    <property type="entry name" value="YqeY/Aim41_N"/>
</dbReference>
<dbReference type="SUPFAM" id="SSF89095">
    <property type="entry name" value="GatB/YqeY motif"/>
    <property type="match status" value="1"/>
</dbReference>
<evidence type="ECO:0000313" key="1">
    <source>
        <dbReference type="EMBL" id="HIU51784.1"/>
    </source>
</evidence>
<evidence type="ECO:0000313" key="2">
    <source>
        <dbReference type="Proteomes" id="UP000824093"/>
    </source>
</evidence>
<dbReference type="InterPro" id="IPR019004">
    <property type="entry name" value="YqeY/Aim41"/>
</dbReference>
<sequence length="146" mass="16709">MLKEKLLEDLKNCMKEKNILRKNVIQMIRAAILQIEKDKKIELKDEEIIQIIAKEAKKRKDSLAEYEKSGREDLIQNIKSEIAIIEEYLPKQLTREEIVPIIKGIIEETGATSMKDMGNVMKEAKNKIGASSDGKTLSEVVKELLK</sequence>
<dbReference type="PANTHER" id="PTHR28055:SF1">
    <property type="entry name" value="ALTERED INHERITANCE OF MITOCHONDRIA PROTEIN 41, MITOCHONDRIAL"/>
    <property type="match status" value="1"/>
</dbReference>
<name>A0A9D1S925_9FIRM</name>
<comment type="caution">
    <text evidence="1">The sequence shown here is derived from an EMBL/GenBank/DDBJ whole genome shotgun (WGS) entry which is preliminary data.</text>
</comment>
<dbReference type="PANTHER" id="PTHR28055">
    <property type="entry name" value="ALTERED INHERITANCE OF MITOCHONDRIA PROTEIN 41, MITOCHONDRIAL"/>
    <property type="match status" value="1"/>
</dbReference>